<keyword evidence="5" id="KW-1185">Reference proteome</keyword>
<sequence>MQNRINHTSTHKFRNVVWIVLLGISILYCDDKKTSNLETTLVPLLSTPGTQNTPSPPSETGILPPASSPLIPALSQTTPLHNAANIPINANLTVVFSKVINMNSVTTNTVDTNCSGSVSLSSDDFVTCVRMNSAPTTPFGTNSTSFRLDPANNLAISTQYKIRVLDTIIDESGRKLSATVTTTFSTSANADITAPGIQYSLPGDGDALVGTNTSFSITFTEAMDATSLNVNTSNTTCSGSIQISDNNFASCKRIAAQPQLFNQMRSSIVKPALALSSNTDYQVKITAGAKDVAGNSSNEQILTFITQTNDSNVPQLAQIFPRENQVGVARNRVFTLGFTEKMNPTSFVLNSANNTCSGTVQISSDNFNTCVRMNSNFRYDGDNIGLIHSFFLIDPLAPQTIYKIRLTNGIQDLSGNAFAGGTQATGFTTGDDLDNTPPTILAITPTDGSVNQPSAGYNVEITFSKEMNPNDFSRNISNGTCRGNIQISPDNFASCVRLNALTIYTGNNRIRVNSGGAALLPNTTYKVRVKAAIRDASDNTLGADFTQTTGFTTAP</sequence>
<name>A0ABS2UCL0_9LEPT</name>
<dbReference type="RefSeq" id="WP_205280149.1">
    <property type="nucleotide sequence ID" value="NZ_JAFFPU010000044.1"/>
</dbReference>
<dbReference type="Proteomes" id="UP000724686">
    <property type="component" value="Unassembled WGS sequence"/>
</dbReference>
<evidence type="ECO:0000256" key="2">
    <source>
        <dbReference type="SAM" id="MobiDB-lite"/>
    </source>
</evidence>
<keyword evidence="1" id="KW-0732">Signal</keyword>
<evidence type="ECO:0000313" key="5">
    <source>
        <dbReference type="Proteomes" id="UP000724686"/>
    </source>
</evidence>
<evidence type="ECO:0000256" key="1">
    <source>
        <dbReference type="ARBA" id="ARBA00022729"/>
    </source>
</evidence>
<feature type="domain" description="SbsA Ig-like" evidence="3">
    <location>
        <begin position="310"/>
        <end position="429"/>
    </location>
</feature>
<dbReference type="InterPro" id="IPR032812">
    <property type="entry name" value="SbsA_Ig"/>
</dbReference>
<comment type="caution">
    <text evidence="4">The sequence shown here is derived from an EMBL/GenBank/DDBJ whole genome shotgun (WGS) entry which is preliminary data.</text>
</comment>
<dbReference type="Gene3D" id="2.60.40.1220">
    <property type="match status" value="2"/>
</dbReference>
<protein>
    <submittedName>
        <fullName evidence="4">Ig-like domain-containing protein</fullName>
    </submittedName>
</protein>
<proteinExistence type="predicted"/>
<reference evidence="4 5" key="1">
    <citation type="submission" date="2021-02" db="EMBL/GenBank/DDBJ databases">
        <title>Leptospira ainlahdjerensis sp. nov., Leptospira ainazelensis sp. nov., Leptospira abararensis sp. nov. and Leptospira chreensis sp. nov., four new species isolated from water sources in Algeria.</title>
        <authorList>
            <person name="Amara Korba A."/>
            <person name="Kainiu M."/>
            <person name="Vincent A.T."/>
            <person name="Mariet J.-F."/>
            <person name="Veyrier F.J."/>
            <person name="Goarant C."/>
            <person name="Picardeau M."/>
        </authorList>
    </citation>
    <scope>NUCLEOTIDE SEQUENCE [LARGE SCALE GENOMIC DNA]</scope>
    <source>
        <strain evidence="4 5">201903070</strain>
    </source>
</reference>
<accession>A0ABS2UCL0</accession>
<dbReference type="Pfam" id="PF13205">
    <property type="entry name" value="Big_5"/>
    <property type="match status" value="4"/>
</dbReference>
<dbReference type="InterPro" id="IPR014755">
    <property type="entry name" value="Cu-Rt/internalin_Ig-like"/>
</dbReference>
<feature type="domain" description="SbsA Ig-like" evidence="3">
    <location>
        <begin position="434"/>
        <end position="553"/>
    </location>
</feature>
<gene>
    <name evidence="4" type="ORF">JWG45_13225</name>
</gene>
<feature type="domain" description="SbsA Ig-like" evidence="3">
    <location>
        <begin position="72"/>
        <end position="186"/>
    </location>
</feature>
<feature type="region of interest" description="Disordered" evidence="2">
    <location>
        <begin position="45"/>
        <end position="68"/>
    </location>
</feature>
<evidence type="ECO:0000259" key="3">
    <source>
        <dbReference type="Pfam" id="PF13205"/>
    </source>
</evidence>
<feature type="domain" description="SbsA Ig-like" evidence="3">
    <location>
        <begin position="191"/>
        <end position="305"/>
    </location>
</feature>
<dbReference type="EMBL" id="JAFFPU010000044">
    <property type="protein sequence ID" value="MBM9578112.1"/>
    <property type="molecule type" value="Genomic_DNA"/>
</dbReference>
<organism evidence="4 5">
    <name type="scientific">Leptospira ainlahdjerensis</name>
    <dbReference type="NCBI Taxonomy" id="2810033"/>
    <lineage>
        <taxon>Bacteria</taxon>
        <taxon>Pseudomonadati</taxon>
        <taxon>Spirochaetota</taxon>
        <taxon>Spirochaetia</taxon>
        <taxon>Leptospirales</taxon>
        <taxon>Leptospiraceae</taxon>
        <taxon>Leptospira</taxon>
    </lineage>
</organism>
<evidence type="ECO:0000313" key="4">
    <source>
        <dbReference type="EMBL" id="MBM9578112.1"/>
    </source>
</evidence>